<proteinExistence type="predicted"/>
<name>A0A0L9VRI6_PHAAN</name>
<gene>
    <name evidence="1" type="ORF">LR48_Vigan11g059100</name>
</gene>
<organism evidence="1 2">
    <name type="scientific">Phaseolus angularis</name>
    <name type="common">Azuki bean</name>
    <name type="synonym">Vigna angularis</name>
    <dbReference type="NCBI Taxonomy" id="3914"/>
    <lineage>
        <taxon>Eukaryota</taxon>
        <taxon>Viridiplantae</taxon>
        <taxon>Streptophyta</taxon>
        <taxon>Embryophyta</taxon>
        <taxon>Tracheophyta</taxon>
        <taxon>Spermatophyta</taxon>
        <taxon>Magnoliopsida</taxon>
        <taxon>eudicotyledons</taxon>
        <taxon>Gunneridae</taxon>
        <taxon>Pentapetalae</taxon>
        <taxon>rosids</taxon>
        <taxon>fabids</taxon>
        <taxon>Fabales</taxon>
        <taxon>Fabaceae</taxon>
        <taxon>Papilionoideae</taxon>
        <taxon>50 kb inversion clade</taxon>
        <taxon>NPAAA clade</taxon>
        <taxon>indigoferoid/millettioid clade</taxon>
        <taxon>Phaseoleae</taxon>
        <taxon>Vigna</taxon>
    </lineage>
</organism>
<dbReference type="Gramene" id="KOM57558">
    <property type="protein sequence ID" value="KOM57558"/>
    <property type="gene ID" value="LR48_Vigan11g059100"/>
</dbReference>
<evidence type="ECO:0000313" key="1">
    <source>
        <dbReference type="EMBL" id="KOM57558.1"/>
    </source>
</evidence>
<evidence type="ECO:0000313" key="2">
    <source>
        <dbReference type="Proteomes" id="UP000053144"/>
    </source>
</evidence>
<dbReference type="AlphaFoldDB" id="A0A0L9VRI6"/>
<reference evidence="2" key="1">
    <citation type="journal article" date="2015" name="Proc. Natl. Acad. Sci. U.S.A.">
        <title>Genome sequencing of adzuki bean (Vigna angularis) provides insight into high starch and low fat accumulation and domestication.</title>
        <authorList>
            <person name="Yang K."/>
            <person name="Tian Z."/>
            <person name="Chen C."/>
            <person name="Luo L."/>
            <person name="Zhao B."/>
            <person name="Wang Z."/>
            <person name="Yu L."/>
            <person name="Li Y."/>
            <person name="Sun Y."/>
            <person name="Li W."/>
            <person name="Chen Y."/>
            <person name="Li Y."/>
            <person name="Zhang Y."/>
            <person name="Ai D."/>
            <person name="Zhao J."/>
            <person name="Shang C."/>
            <person name="Ma Y."/>
            <person name="Wu B."/>
            <person name="Wang M."/>
            <person name="Gao L."/>
            <person name="Sun D."/>
            <person name="Zhang P."/>
            <person name="Guo F."/>
            <person name="Wang W."/>
            <person name="Li Y."/>
            <person name="Wang J."/>
            <person name="Varshney R.K."/>
            <person name="Wang J."/>
            <person name="Ling H.Q."/>
            <person name="Wan P."/>
        </authorList>
    </citation>
    <scope>NUCLEOTIDE SEQUENCE</scope>
    <source>
        <strain evidence="2">cv. Jingnong 6</strain>
    </source>
</reference>
<sequence>MREEGCPGCKECSLNGWISDDEVRNRFSCFRKLKSMVPHKSLDLQLLKNEGLLFQEWIAHQGLAKFVQIKGDCYLDLVEVFYTNLKVVDGVIHSRVKGVNIIIDDDVQLSFTGLKAEGYMSHVHDSEVNKWTNKMEIYKDCLRYPGRTSSPSLYCNSPSPSPITFQNRRNVPGDVSVILIRTESGTELIKWKLLSET</sequence>
<dbReference type="EMBL" id="CM003381">
    <property type="protein sequence ID" value="KOM57558.1"/>
    <property type="molecule type" value="Genomic_DNA"/>
</dbReference>
<accession>A0A0L9VRI6</accession>
<dbReference type="Proteomes" id="UP000053144">
    <property type="component" value="Chromosome 11"/>
</dbReference>
<protein>
    <submittedName>
        <fullName evidence="1">Uncharacterized protein</fullName>
    </submittedName>
</protein>